<dbReference type="GO" id="GO:0016747">
    <property type="term" value="F:acyltransferase activity, transferring groups other than amino-acyl groups"/>
    <property type="evidence" value="ECO:0007669"/>
    <property type="project" value="InterPro"/>
</dbReference>
<evidence type="ECO:0000259" key="1">
    <source>
        <dbReference type="PROSITE" id="PS51186"/>
    </source>
</evidence>
<organism evidence="2 3">
    <name type="scientific">Burkholderia diffusa</name>
    <dbReference type="NCBI Taxonomy" id="488732"/>
    <lineage>
        <taxon>Bacteria</taxon>
        <taxon>Pseudomonadati</taxon>
        <taxon>Pseudomonadota</taxon>
        <taxon>Betaproteobacteria</taxon>
        <taxon>Burkholderiales</taxon>
        <taxon>Burkholderiaceae</taxon>
        <taxon>Burkholderia</taxon>
        <taxon>Burkholderia cepacia complex</taxon>
    </lineage>
</organism>
<dbReference type="Gene3D" id="3.40.630.30">
    <property type="match status" value="1"/>
</dbReference>
<dbReference type="InterPro" id="IPR016181">
    <property type="entry name" value="Acyl_CoA_acyltransferase"/>
</dbReference>
<dbReference type="PROSITE" id="PS51186">
    <property type="entry name" value="GNAT"/>
    <property type="match status" value="1"/>
</dbReference>
<dbReference type="NCBIfam" id="NF040501">
    <property type="entry name" value="resist_ArsN2"/>
    <property type="match status" value="1"/>
</dbReference>
<evidence type="ECO:0000313" key="2">
    <source>
        <dbReference type="EMBL" id="KWF55488.1"/>
    </source>
</evidence>
<evidence type="ECO:0000313" key="3">
    <source>
        <dbReference type="Proteomes" id="UP000063236"/>
    </source>
</evidence>
<reference evidence="2 3" key="1">
    <citation type="submission" date="2015-11" db="EMBL/GenBank/DDBJ databases">
        <title>Expanding the genomic diversity of Burkholderia species for the development of highly accurate diagnostics.</title>
        <authorList>
            <person name="Sahl J."/>
            <person name="Keim P."/>
            <person name="Wagner D."/>
        </authorList>
    </citation>
    <scope>NUCLEOTIDE SEQUENCE [LARGE SCALE GENOMIC DNA]</scope>
    <source>
        <strain evidence="2 3">MSMB378WGS</strain>
    </source>
</reference>
<dbReference type="CDD" id="cd04301">
    <property type="entry name" value="NAT_SF"/>
    <property type="match status" value="1"/>
</dbReference>
<dbReference type="Pfam" id="PF00583">
    <property type="entry name" value="Acetyltransf_1"/>
    <property type="match status" value="1"/>
</dbReference>
<feature type="domain" description="N-acetyltransferase" evidence="1">
    <location>
        <begin position="1"/>
        <end position="142"/>
    </location>
</feature>
<dbReference type="Proteomes" id="UP000063236">
    <property type="component" value="Unassembled WGS sequence"/>
</dbReference>
<name>A0AAW3PI49_9BURK</name>
<comment type="caution">
    <text evidence="2">The sequence shown here is derived from an EMBL/GenBank/DDBJ whole genome shotgun (WGS) entry which is preliminary data.</text>
</comment>
<dbReference type="InterPro" id="IPR000182">
    <property type="entry name" value="GNAT_dom"/>
</dbReference>
<dbReference type="EMBL" id="LPJV01000022">
    <property type="protein sequence ID" value="KWF55488.1"/>
    <property type="molecule type" value="Genomic_DNA"/>
</dbReference>
<gene>
    <name evidence="2" type="ORF">WL88_00535</name>
</gene>
<sequence length="142" mass="14980">MQLRSAASSDLAAIEALLRASNLPVADVAEHLEHFVVRVDPLGLSGCGGLEYHGDFALIRSIAVAPAAQGNGVGRAIVARLIATCRARSVRSIGLLTTTAEDYFAGFGFVRVTRDDVPRPLLASSQFQRLCPDTATAMLLAC</sequence>
<proteinExistence type="predicted"/>
<dbReference type="AlphaFoldDB" id="A0AAW3PI49"/>
<dbReference type="RefSeq" id="WP_060189059.1">
    <property type="nucleotide sequence ID" value="NZ_LPJS01000029.1"/>
</dbReference>
<protein>
    <submittedName>
        <fullName evidence="2">GCN5 family acetyltransferase</fullName>
    </submittedName>
</protein>
<dbReference type="SUPFAM" id="SSF55729">
    <property type="entry name" value="Acyl-CoA N-acyltransferases (Nat)"/>
    <property type="match status" value="1"/>
</dbReference>
<accession>A0AAW3PI49</accession>